<keyword evidence="1" id="KW-0732">Signal</keyword>
<keyword evidence="3" id="KW-1185">Reference proteome</keyword>
<feature type="non-terminal residue" evidence="2">
    <location>
        <position position="99"/>
    </location>
</feature>
<dbReference type="SUPFAM" id="SSF56436">
    <property type="entry name" value="C-type lectin-like"/>
    <property type="match status" value="1"/>
</dbReference>
<accession>A0AAV6YMI1</accession>
<name>A0AAV6YMI1_ENGPU</name>
<proteinExistence type="predicted"/>
<reference evidence="2" key="1">
    <citation type="thesis" date="2020" institute="ProQuest LLC" country="789 East Eisenhower Parkway, Ann Arbor, MI, USA">
        <title>Comparative Genomics and Chromosome Evolution.</title>
        <authorList>
            <person name="Mudd A.B."/>
        </authorList>
    </citation>
    <scope>NUCLEOTIDE SEQUENCE</scope>
    <source>
        <strain evidence="2">237g6f4</strain>
        <tissue evidence="2">Blood</tissue>
    </source>
</reference>
<organism evidence="2 3">
    <name type="scientific">Engystomops pustulosus</name>
    <name type="common">Tungara frog</name>
    <name type="synonym">Physalaemus pustulosus</name>
    <dbReference type="NCBI Taxonomy" id="76066"/>
    <lineage>
        <taxon>Eukaryota</taxon>
        <taxon>Metazoa</taxon>
        <taxon>Chordata</taxon>
        <taxon>Craniata</taxon>
        <taxon>Vertebrata</taxon>
        <taxon>Euteleostomi</taxon>
        <taxon>Amphibia</taxon>
        <taxon>Batrachia</taxon>
        <taxon>Anura</taxon>
        <taxon>Neobatrachia</taxon>
        <taxon>Hyloidea</taxon>
        <taxon>Leptodactylidae</taxon>
        <taxon>Leiuperinae</taxon>
        <taxon>Engystomops</taxon>
    </lineage>
</organism>
<feature type="chain" id="PRO_5043720097" evidence="1">
    <location>
        <begin position="22"/>
        <end position="99"/>
    </location>
</feature>
<sequence>MSGLKFLPLLLSLLFLQGSLGLIFGKNKDSSEIQLPFLNIGIGSSHEHHGHSGEQSELSGPDYLNPKYFCQGPCMDGWVSYHGYCHLYVAWELSWQDAE</sequence>
<evidence type="ECO:0000313" key="3">
    <source>
        <dbReference type="Proteomes" id="UP000824782"/>
    </source>
</evidence>
<feature type="signal peptide" evidence="1">
    <location>
        <begin position="1"/>
        <end position="21"/>
    </location>
</feature>
<protein>
    <submittedName>
        <fullName evidence="2">Uncharacterized protein</fullName>
    </submittedName>
</protein>
<dbReference type="Proteomes" id="UP000824782">
    <property type="component" value="Unassembled WGS sequence"/>
</dbReference>
<evidence type="ECO:0000313" key="2">
    <source>
        <dbReference type="EMBL" id="KAG8538437.1"/>
    </source>
</evidence>
<dbReference type="InterPro" id="IPR016187">
    <property type="entry name" value="CTDL_fold"/>
</dbReference>
<gene>
    <name evidence="2" type="ORF">GDO81_022662</name>
</gene>
<dbReference type="AlphaFoldDB" id="A0AAV6YMI1"/>
<dbReference type="EMBL" id="WNYA01021247">
    <property type="protein sequence ID" value="KAG8538437.1"/>
    <property type="molecule type" value="Genomic_DNA"/>
</dbReference>
<evidence type="ECO:0000256" key="1">
    <source>
        <dbReference type="SAM" id="SignalP"/>
    </source>
</evidence>
<comment type="caution">
    <text evidence="2">The sequence shown here is derived from an EMBL/GenBank/DDBJ whole genome shotgun (WGS) entry which is preliminary data.</text>
</comment>